<evidence type="ECO:0000256" key="2">
    <source>
        <dbReference type="SAM" id="Phobius"/>
    </source>
</evidence>
<feature type="region of interest" description="Disordered" evidence="1">
    <location>
        <begin position="290"/>
        <end position="324"/>
    </location>
</feature>
<dbReference type="Proteomes" id="UP001172673">
    <property type="component" value="Unassembled WGS sequence"/>
</dbReference>
<evidence type="ECO:0000256" key="1">
    <source>
        <dbReference type="SAM" id="MobiDB-lite"/>
    </source>
</evidence>
<protein>
    <recommendedName>
        <fullName evidence="3">DUF8212 domain-containing protein</fullName>
    </recommendedName>
</protein>
<keyword evidence="2" id="KW-0472">Membrane</keyword>
<feature type="compositionally biased region" description="Basic and acidic residues" evidence="1">
    <location>
        <begin position="501"/>
        <end position="512"/>
    </location>
</feature>
<dbReference type="InterPro" id="IPR058525">
    <property type="entry name" value="DUF8212"/>
</dbReference>
<proteinExistence type="predicted"/>
<feature type="compositionally biased region" description="Polar residues" evidence="1">
    <location>
        <begin position="696"/>
        <end position="715"/>
    </location>
</feature>
<feature type="region of interest" description="Disordered" evidence="1">
    <location>
        <begin position="696"/>
        <end position="755"/>
    </location>
</feature>
<name>A0AA38X6I1_9EURO</name>
<sequence>MFMWYQDASICYVYLSDVSISDDAGAGESLQKARWFTRGWTLLELLAPSVVTFLDRQWNEVGTKLSLQTIVSTITTIPTEYLLGKKLSNASIAQRMSWASRRTTTKVEDQAYCLLGIFDVNMPLIYGEGVKSFRRLQEEIIKVSDDQSILAWGSEDAGDITYVGPPKSLFADSPSRFASSGNVVSDQNQFDFDKPSTLTRKGIRLSLPVMEVTENKFLAILRCSINGQKVSITVEPMLSDSGNSVGHYVRTTDLITVLKPGSHRDNPRRRECVFLTDLVNYRVLKQSRTQHLNADSDYSSERAKTLRPSDGTEVSDSGYGSLKDPDLDTKPGIHHQIGKFEQDVNEPGDLQEIESLISDLEDIGSLRRTTRIPEVIQAERRLQDVLVSNEELLLTLAGIPEMVGEGRLRDNLRRILKKLYLDLRESAMSSLERSTASLLRSRKTRLSFASAIIRKMTGTEEVVAEDDDETNLRQPYRKSDADLEDWISKNAAYSDSSTDVDTMRDNLQGHDTETDDEEEESEDDQFREFPNVSRMVDFVVKGSAFRNLLINVRLFAIPRQYSSLKRILTTMNDDRVAFSCYVHQEWSDKMRCYFERISEMRFNWWPLDRPQSALQHGLVRIAWTCHCGQRLHEDIPPQPAFQFYQVIQRRSAPLNIDHLCLNRKRQPHNFSGIVTSLCYRAQIVVKSLPAFTRAAQTPSGAQDVQSRTSSATTQRAGHHHLPGTSSNAASLNTGDSSIPKVSATQNSQRDHVVQMEPDNQLRVLLGVHGRRITLEVHQMNIKKTKSDGRPADDGDFFSDLVRSYKLIRGRLRLWLSIWQFQYCNFRKLKKIRKNRIVVGEPAIPSDPDYEYDNSPTPPSEMPPISEHEFRTSLFPCPPNCCLSSFHHCIEPLTEHSALKLIPKKKSPWQIDCAGRDQAYSLETVYEISVLHLVLYHILMVAGTFGFWAWWQKMHPDDVSGAGVPLTLIVALLSLFGTAAGILKIFKATEQ</sequence>
<gene>
    <name evidence="4" type="ORF">H2200_007747</name>
</gene>
<keyword evidence="2" id="KW-1133">Transmembrane helix</keyword>
<organism evidence="4 5">
    <name type="scientific">Cladophialophora chaetospira</name>
    <dbReference type="NCBI Taxonomy" id="386627"/>
    <lineage>
        <taxon>Eukaryota</taxon>
        <taxon>Fungi</taxon>
        <taxon>Dikarya</taxon>
        <taxon>Ascomycota</taxon>
        <taxon>Pezizomycotina</taxon>
        <taxon>Eurotiomycetes</taxon>
        <taxon>Chaetothyriomycetidae</taxon>
        <taxon>Chaetothyriales</taxon>
        <taxon>Herpotrichiellaceae</taxon>
        <taxon>Cladophialophora</taxon>
    </lineage>
</organism>
<dbReference type="PANTHER" id="PTHR10622">
    <property type="entry name" value="HET DOMAIN-CONTAINING PROTEIN"/>
    <property type="match status" value="1"/>
</dbReference>
<evidence type="ECO:0000313" key="4">
    <source>
        <dbReference type="EMBL" id="KAJ9607669.1"/>
    </source>
</evidence>
<dbReference type="EMBL" id="JAPDRK010000011">
    <property type="protein sequence ID" value="KAJ9607669.1"/>
    <property type="molecule type" value="Genomic_DNA"/>
</dbReference>
<accession>A0AA38X6I1</accession>
<feature type="transmembrane region" description="Helical" evidence="2">
    <location>
        <begin position="962"/>
        <end position="985"/>
    </location>
</feature>
<dbReference type="Pfam" id="PF26640">
    <property type="entry name" value="DUF8212"/>
    <property type="match status" value="1"/>
</dbReference>
<keyword evidence="5" id="KW-1185">Reference proteome</keyword>
<evidence type="ECO:0000259" key="3">
    <source>
        <dbReference type="Pfam" id="PF26640"/>
    </source>
</evidence>
<evidence type="ECO:0000313" key="5">
    <source>
        <dbReference type="Proteomes" id="UP001172673"/>
    </source>
</evidence>
<feature type="domain" description="DUF8212" evidence="3">
    <location>
        <begin position="132"/>
        <end position="211"/>
    </location>
</feature>
<keyword evidence="2" id="KW-0812">Transmembrane</keyword>
<feature type="compositionally biased region" description="Acidic residues" evidence="1">
    <location>
        <begin position="513"/>
        <end position="525"/>
    </location>
</feature>
<reference evidence="4" key="1">
    <citation type="submission" date="2022-10" db="EMBL/GenBank/DDBJ databases">
        <title>Culturing micro-colonial fungi from biological soil crusts in the Mojave desert and describing Neophaeococcomyces mojavensis, and introducing the new genera and species Taxawa tesnikishii.</title>
        <authorList>
            <person name="Kurbessoian T."/>
            <person name="Stajich J.E."/>
        </authorList>
    </citation>
    <scope>NUCLEOTIDE SEQUENCE</scope>
    <source>
        <strain evidence="4">TK_41</strain>
    </source>
</reference>
<feature type="compositionally biased region" description="Polar residues" evidence="1">
    <location>
        <begin position="723"/>
        <end position="736"/>
    </location>
</feature>
<feature type="region of interest" description="Disordered" evidence="1">
    <location>
        <begin position="494"/>
        <end position="526"/>
    </location>
</feature>
<comment type="caution">
    <text evidence="4">The sequence shown here is derived from an EMBL/GenBank/DDBJ whole genome shotgun (WGS) entry which is preliminary data.</text>
</comment>
<feature type="transmembrane region" description="Helical" evidence="2">
    <location>
        <begin position="929"/>
        <end position="950"/>
    </location>
</feature>
<dbReference type="AlphaFoldDB" id="A0AA38X6I1"/>
<dbReference type="PANTHER" id="PTHR10622:SF10">
    <property type="entry name" value="HET DOMAIN-CONTAINING PROTEIN"/>
    <property type="match status" value="1"/>
</dbReference>